<dbReference type="GO" id="GO:0019911">
    <property type="term" value="F:structural constituent of myelin sheath"/>
    <property type="evidence" value="ECO:0007669"/>
    <property type="project" value="TreeGrafter"/>
</dbReference>
<organism evidence="8 9">
    <name type="scientific">Cyprinus carpio</name>
    <name type="common">Common carp</name>
    <dbReference type="NCBI Taxonomy" id="7962"/>
    <lineage>
        <taxon>Eukaryota</taxon>
        <taxon>Metazoa</taxon>
        <taxon>Chordata</taxon>
        <taxon>Craniata</taxon>
        <taxon>Vertebrata</taxon>
        <taxon>Euteleostomi</taxon>
        <taxon>Actinopterygii</taxon>
        <taxon>Neopterygii</taxon>
        <taxon>Teleostei</taxon>
        <taxon>Ostariophysi</taxon>
        <taxon>Cypriniformes</taxon>
        <taxon>Cyprinidae</taxon>
        <taxon>Cyprininae</taxon>
        <taxon>Cyprinus</taxon>
    </lineage>
</organism>
<name>A0A8C1WNX8_CYPCA</name>
<evidence type="ECO:0000256" key="5">
    <source>
        <dbReference type="PROSITE-ProRule" id="PRU00581"/>
    </source>
</evidence>
<dbReference type="PANTHER" id="PTHR22776:SF94">
    <property type="entry name" value="MAL, T CELL DIFFERENTIATION PROTEIN A"/>
    <property type="match status" value="1"/>
</dbReference>
<sequence length="201" mass="22102">MDSTRRGGRLKSTVHSMVGLHGMHQDEQRTSRCAHMATNTGQMGYLPRGGAIFCTIPDILYLPELVSGGLVVSLVGSTYVYPANPQAYVISVAIFCFIMTFLWLLIFACGSHQNRNFWASADVAYHGFAALLYLSASVLLAFITVLFSVDNGKDTLFYKLDVAAVVSPYSKKSMKKHVFLGNVNVIHVVTNKINVLLTDFV</sequence>
<evidence type="ECO:0000256" key="6">
    <source>
        <dbReference type="SAM" id="Phobius"/>
    </source>
</evidence>
<evidence type="ECO:0000259" key="7">
    <source>
        <dbReference type="PROSITE" id="PS51225"/>
    </source>
</evidence>
<dbReference type="GO" id="GO:0016020">
    <property type="term" value="C:membrane"/>
    <property type="evidence" value="ECO:0007669"/>
    <property type="project" value="UniProtKB-SubCell"/>
</dbReference>
<dbReference type="InterPro" id="IPR050578">
    <property type="entry name" value="MARVEL-CKLF_proteins"/>
</dbReference>
<feature type="transmembrane region" description="Helical" evidence="6">
    <location>
        <begin position="87"/>
        <end position="111"/>
    </location>
</feature>
<feature type="transmembrane region" description="Helical" evidence="6">
    <location>
        <begin position="59"/>
        <end position="81"/>
    </location>
</feature>
<dbReference type="PRINTS" id="PR01884">
    <property type="entry name" value="MALPROTEIN"/>
</dbReference>
<reference evidence="8" key="1">
    <citation type="submission" date="2025-08" db="UniProtKB">
        <authorList>
            <consortium name="Ensembl"/>
        </authorList>
    </citation>
    <scope>IDENTIFICATION</scope>
</reference>
<keyword evidence="3 6" id="KW-1133">Transmembrane helix</keyword>
<evidence type="ECO:0000256" key="4">
    <source>
        <dbReference type="ARBA" id="ARBA00023136"/>
    </source>
</evidence>
<keyword evidence="2 5" id="KW-0812">Transmembrane</keyword>
<dbReference type="Proteomes" id="UP000694700">
    <property type="component" value="Unplaced"/>
</dbReference>
<comment type="subcellular location">
    <subcellularLocation>
        <location evidence="1">Membrane</location>
        <topology evidence="1">Multi-pass membrane protein</topology>
    </subcellularLocation>
</comment>
<protein>
    <recommendedName>
        <fullName evidence="7">MARVEL domain-containing protein</fullName>
    </recommendedName>
</protein>
<dbReference type="Pfam" id="PF01284">
    <property type="entry name" value="MARVEL"/>
    <property type="match status" value="1"/>
</dbReference>
<dbReference type="Ensembl" id="ENSCCRT00015071065.1">
    <property type="protein sequence ID" value="ENSCCRP00015068843.1"/>
    <property type="gene ID" value="ENSCCRG00015027952.1"/>
</dbReference>
<dbReference type="AlphaFoldDB" id="A0A8C1WNX8"/>
<evidence type="ECO:0000256" key="2">
    <source>
        <dbReference type="ARBA" id="ARBA00022692"/>
    </source>
</evidence>
<evidence type="ECO:0000313" key="8">
    <source>
        <dbReference type="Ensembl" id="ENSCCRP00015068843.1"/>
    </source>
</evidence>
<evidence type="ECO:0000256" key="3">
    <source>
        <dbReference type="ARBA" id="ARBA00022989"/>
    </source>
</evidence>
<evidence type="ECO:0000313" key="9">
    <source>
        <dbReference type="Proteomes" id="UP000694700"/>
    </source>
</evidence>
<dbReference type="InterPro" id="IPR013295">
    <property type="entry name" value="MAL"/>
</dbReference>
<dbReference type="InterPro" id="IPR008253">
    <property type="entry name" value="Marvel"/>
</dbReference>
<feature type="transmembrane region" description="Helical" evidence="6">
    <location>
        <begin position="123"/>
        <end position="149"/>
    </location>
</feature>
<keyword evidence="4 5" id="KW-0472">Membrane</keyword>
<proteinExistence type="predicted"/>
<evidence type="ECO:0000256" key="1">
    <source>
        <dbReference type="ARBA" id="ARBA00004141"/>
    </source>
</evidence>
<accession>A0A8C1WNX8</accession>
<dbReference type="PROSITE" id="PS51225">
    <property type="entry name" value="MARVEL"/>
    <property type="match status" value="1"/>
</dbReference>
<dbReference type="PANTHER" id="PTHR22776">
    <property type="entry name" value="MARVEL-CONTAINING POTENTIAL LIPID RAFT-ASSOCIATED PROTEIN"/>
    <property type="match status" value="1"/>
</dbReference>
<dbReference type="GO" id="GO:0042552">
    <property type="term" value="P:myelination"/>
    <property type="evidence" value="ECO:0007669"/>
    <property type="project" value="TreeGrafter"/>
</dbReference>
<feature type="domain" description="MARVEL" evidence="7">
    <location>
        <begin position="52"/>
        <end position="179"/>
    </location>
</feature>